<gene>
    <name evidence="2" type="ORF">PR048_006328</name>
</gene>
<dbReference type="Proteomes" id="UP001159363">
    <property type="component" value="Chromosome 2"/>
</dbReference>
<protein>
    <submittedName>
        <fullName evidence="2">Uncharacterized protein</fullName>
    </submittedName>
</protein>
<feature type="compositionally biased region" description="Basic and acidic residues" evidence="1">
    <location>
        <begin position="1"/>
        <end position="13"/>
    </location>
</feature>
<keyword evidence="3" id="KW-1185">Reference proteome</keyword>
<organism evidence="2 3">
    <name type="scientific">Dryococelus australis</name>
    <dbReference type="NCBI Taxonomy" id="614101"/>
    <lineage>
        <taxon>Eukaryota</taxon>
        <taxon>Metazoa</taxon>
        <taxon>Ecdysozoa</taxon>
        <taxon>Arthropoda</taxon>
        <taxon>Hexapoda</taxon>
        <taxon>Insecta</taxon>
        <taxon>Pterygota</taxon>
        <taxon>Neoptera</taxon>
        <taxon>Polyneoptera</taxon>
        <taxon>Phasmatodea</taxon>
        <taxon>Verophasmatodea</taxon>
        <taxon>Anareolatae</taxon>
        <taxon>Phasmatidae</taxon>
        <taxon>Eurycanthinae</taxon>
        <taxon>Dryococelus</taxon>
    </lineage>
</organism>
<evidence type="ECO:0000256" key="1">
    <source>
        <dbReference type="SAM" id="MobiDB-lite"/>
    </source>
</evidence>
<evidence type="ECO:0000313" key="3">
    <source>
        <dbReference type="Proteomes" id="UP001159363"/>
    </source>
</evidence>
<comment type="caution">
    <text evidence="2">The sequence shown here is derived from an EMBL/GenBank/DDBJ whole genome shotgun (WGS) entry which is preliminary data.</text>
</comment>
<sequence length="95" mass="10718">MKSEEEEQVDRGSRGHRRGECLAVGDSTSLPVLLTHRKSNNKMIHSKVREIIGKVISICDEARDKCLSIPIHKAMARAESYTDVSKATVMRIRKK</sequence>
<evidence type="ECO:0000313" key="2">
    <source>
        <dbReference type="EMBL" id="KAJ8893728.1"/>
    </source>
</evidence>
<reference evidence="2 3" key="1">
    <citation type="submission" date="2023-02" db="EMBL/GenBank/DDBJ databases">
        <title>LHISI_Scaffold_Assembly.</title>
        <authorList>
            <person name="Stuart O.P."/>
            <person name="Cleave R."/>
            <person name="Magrath M.J.L."/>
            <person name="Mikheyev A.S."/>
        </authorList>
    </citation>
    <scope>NUCLEOTIDE SEQUENCE [LARGE SCALE GENOMIC DNA]</scope>
    <source>
        <strain evidence="2">Daus_M_001</strain>
        <tissue evidence="2">Leg muscle</tissue>
    </source>
</reference>
<proteinExistence type="predicted"/>
<feature type="region of interest" description="Disordered" evidence="1">
    <location>
        <begin position="1"/>
        <end position="20"/>
    </location>
</feature>
<accession>A0ABQ9IAT6</accession>
<name>A0ABQ9IAT6_9NEOP</name>
<dbReference type="EMBL" id="JARBHB010000002">
    <property type="protein sequence ID" value="KAJ8893728.1"/>
    <property type="molecule type" value="Genomic_DNA"/>
</dbReference>